<evidence type="ECO:0000256" key="1">
    <source>
        <dbReference type="SAM" id="Coils"/>
    </source>
</evidence>
<dbReference type="Pfam" id="PF13476">
    <property type="entry name" value="AAA_23"/>
    <property type="match status" value="1"/>
</dbReference>
<feature type="domain" description="Rad50/SbcC-type AAA" evidence="3">
    <location>
        <begin position="5"/>
        <end position="230"/>
    </location>
</feature>
<dbReference type="InterPro" id="IPR027417">
    <property type="entry name" value="P-loop_NTPase"/>
</dbReference>
<dbReference type="RefSeq" id="WP_219956993.1">
    <property type="nucleotide sequence ID" value="NZ_FXUA01000002.1"/>
</dbReference>
<reference evidence="4 5" key="1">
    <citation type="submission" date="2017-05" db="EMBL/GenBank/DDBJ databases">
        <authorList>
            <person name="Varghese N."/>
            <person name="Submissions S."/>
        </authorList>
    </citation>
    <scope>NUCLEOTIDE SEQUENCE [LARGE SCALE GENOMIC DNA]</scope>
    <source>
        <strain evidence="4 5">DSM 15360</strain>
    </source>
</reference>
<keyword evidence="4" id="KW-0378">Hydrolase</keyword>
<dbReference type="InterPro" id="IPR038729">
    <property type="entry name" value="Rad50/SbcC_AAA"/>
</dbReference>
<dbReference type="Gene3D" id="3.40.50.300">
    <property type="entry name" value="P-loop containing nucleotide triphosphate hydrolases"/>
    <property type="match status" value="2"/>
</dbReference>
<feature type="coiled-coil region" evidence="1">
    <location>
        <begin position="733"/>
        <end position="790"/>
    </location>
</feature>
<proteinExistence type="predicted"/>
<feature type="region of interest" description="Disordered" evidence="2">
    <location>
        <begin position="68"/>
        <end position="90"/>
    </location>
</feature>
<protein>
    <submittedName>
        <fullName evidence="4">Exonuclease SbcC</fullName>
    </submittedName>
</protein>
<feature type="compositionally biased region" description="Polar residues" evidence="2">
    <location>
        <begin position="70"/>
        <end position="84"/>
    </location>
</feature>
<dbReference type="PANTHER" id="PTHR32114">
    <property type="entry name" value="ABC TRANSPORTER ABCH.3"/>
    <property type="match status" value="1"/>
</dbReference>
<dbReference type="SUPFAM" id="SSF52540">
    <property type="entry name" value="P-loop containing nucleoside triphosphate hydrolases"/>
    <property type="match status" value="1"/>
</dbReference>
<comment type="caution">
    <text evidence="4">The sequence shown here is derived from an EMBL/GenBank/DDBJ whole genome shotgun (WGS) entry which is preliminary data.</text>
</comment>
<keyword evidence="4" id="KW-0540">Nuclease</keyword>
<keyword evidence="5" id="KW-1185">Reference proteome</keyword>
<name>A0ABY1NSC7_9BACT</name>
<evidence type="ECO:0000256" key="2">
    <source>
        <dbReference type="SAM" id="MobiDB-lite"/>
    </source>
</evidence>
<dbReference type="Proteomes" id="UP001157915">
    <property type="component" value="Unassembled WGS sequence"/>
</dbReference>
<dbReference type="EMBL" id="FXUA01000002">
    <property type="protein sequence ID" value="SMP16987.1"/>
    <property type="molecule type" value="Genomic_DNA"/>
</dbReference>
<sequence length="1054" mass="122095">MKFKKVEIQAFRAYDKAEDGTFDFQLNNQRNADFISIYAPNGFGKTSFYDAVEWGYTSNIHRFLRKQKFNQESSKSQKNINSEEGSPEHKSKYQILRNHNADDATQGYVKLFTTNSDKPTVRNIPIPRSGMVDYKFDSKETENDFFQKVILSQEWIDAFLKEDDAAERYKTFISYFGNQQLDKYYTSIVSLIKTTDAKIKQLTTDLKGVQKEIQFNGDHEILKKVNDKITGLRSIYSELTLIDSDFSDKDFVHYDSQLIELQHALVFQLNKNNGVLNVIKLAFQGNEEVLGLNQYEAQQARMPEVRKLYETYKSRLNSLDDLSKLNDELNVLLDQVAEIQKSQAEVKEIQRIFPGYVQTQKEIDAEKTNARNAADQRDKAEASLAEANNAILKAAEAENNKLNQISATLNRKKDAQSIEQKVKQDQSEETKLFNQKSNEQDKLTEIGQKIVTTQQHIKRVEDNLTGLSIGKYPNTADQQYASFVERIEKAEQEQKRDDQIRAQLINLDTQIQSREEFNSEIERLVALGSQIVNRTQTSECPLCNHDFKTYSDLASNIAGNTLLAKDLQIMLEQRTILQQQQNQTLETINQLRQEMEADFRNELDGFDDKLKKQLAEESSMKRDLETIDRALAEINQTKLDFKGLLNNNTYTDYLSELDRQIGQQEKELTTAKENTIEAKAKADLAREKFETTKKQIELFVSRQEELAERQDYLRVLEYSLKNLELGTPDPEELEAFSTKLDHAKDDLEKQRAEKALMVAETSAPIIGMNREDVDAQVRQARKSLNQAEEAISSFESFLIREFSYFPDEPNTAKDFLLEFDRRLKSDIEKDQRTQLDLQVLKEQLKAVLPYLKYQMSVREERDLREQLGFLKDTVRKRLNTEKNKVATHLDKEISSFFYQDLINDLYEKIDPHPTYRKIRFLCDFKDDKPKLNVCVVGDTGEEMLIPNLYFSTAQLNILSLSIFLAKALNVTDKSGKYVDCIFIDDPIQSMDSINILSTIDLLRSLVHNNKKQIILSTHDENFHNLLQKKIPTNLFDSKFIELETFGKVKRDEIY</sequence>
<dbReference type="PANTHER" id="PTHR32114:SF2">
    <property type="entry name" value="ABC TRANSPORTER ABCH.3"/>
    <property type="match status" value="1"/>
</dbReference>
<dbReference type="GO" id="GO:0004527">
    <property type="term" value="F:exonuclease activity"/>
    <property type="evidence" value="ECO:0007669"/>
    <property type="project" value="UniProtKB-KW"/>
</dbReference>
<evidence type="ECO:0000313" key="4">
    <source>
        <dbReference type="EMBL" id="SMP16987.1"/>
    </source>
</evidence>
<gene>
    <name evidence="4" type="ORF">SAMN06265367_102697</name>
</gene>
<accession>A0ABY1NSC7</accession>
<evidence type="ECO:0000259" key="3">
    <source>
        <dbReference type="Pfam" id="PF13476"/>
    </source>
</evidence>
<evidence type="ECO:0000313" key="5">
    <source>
        <dbReference type="Proteomes" id="UP001157915"/>
    </source>
</evidence>
<keyword evidence="4" id="KW-0269">Exonuclease</keyword>
<keyword evidence="1" id="KW-0175">Coiled coil</keyword>
<feature type="coiled-coil region" evidence="1">
    <location>
        <begin position="322"/>
        <end position="415"/>
    </location>
</feature>
<organism evidence="4 5">
    <name type="scientific">Algoriphagus winogradskyi</name>
    <dbReference type="NCBI Taxonomy" id="237017"/>
    <lineage>
        <taxon>Bacteria</taxon>
        <taxon>Pseudomonadati</taxon>
        <taxon>Bacteroidota</taxon>
        <taxon>Cytophagia</taxon>
        <taxon>Cytophagales</taxon>
        <taxon>Cyclobacteriaceae</taxon>
        <taxon>Algoriphagus</taxon>
    </lineage>
</organism>